<evidence type="ECO:0000313" key="3">
    <source>
        <dbReference type="Proteomes" id="UP001152561"/>
    </source>
</evidence>
<dbReference type="OrthoDB" id="1270753at2759"/>
<dbReference type="PANTHER" id="PTHR34222">
    <property type="entry name" value="GAG_PRE-INTEGRS DOMAIN-CONTAINING PROTEIN"/>
    <property type="match status" value="1"/>
</dbReference>
<sequence>MKLWDELGAMRRNHGSSCVCAAQPEIQKVEEEDKVYQFLMGLNEMYVGVRSNLLMLTPLPALDDVYNILFQDENQRQVHFTPQLNPESAYFHVNITTKPGSPAFNSNMPPPARPPTPPTPPRKHNQMVNFNQSKTQLVYRSCKKVGHSIDNYYKIREYPAHYKFNKGRELILVHLLSLSLHSLKLLVRVLAHLFLICLRISFLSCYPYFSRHRLVQLPPLSLSLL</sequence>
<dbReference type="PANTHER" id="PTHR34222:SF33">
    <property type="entry name" value="RETROTRANSPOSON GAG DOMAIN-CONTAINING PROTEIN"/>
    <property type="match status" value="1"/>
</dbReference>
<comment type="caution">
    <text evidence="2">The sequence shown here is derived from an EMBL/GenBank/DDBJ whole genome shotgun (WGS) entry which is preliminary data.</text>
</comment>
<dbReference type="Proteomes" id="UP001152561">
    <property type="component" value="Unassembled WGS sequence"/>
</dbReference>
<gene>
    <name evidence="2" type="ORF">K7X08_017294</name>
</gene>
<proteinExistence type="predicted"/>
<feature type="region of interest" description="Disordered" evidence="1">
    <location>
        <begin position="102"/>
        <end position="122"/>
    </location>
</feature>
<evidence type="ECO:0000313" key="2">
    <source>
        <dbReference type="EMBL" id="KAJ8544711.1"/>
    </source>
</evidence>
<evidence type="ECO:0000256" key="1">
    <source>
        <dbReference type="SAM" id="MobiDB-lite"/>
    </source>
</evidence>
<dbReference type="EMBL" id="JAJAGQ010000013">
    <property type="protein sequence ID" value="KAJ8544711.1"/>
    <property type="molecule type" value="Genomic_DNA"/>
</dbReference>
<keyword evidence="3" id="KW-1185">Reference proteome</keyword>
<dbReference type="AlphaFoldDB" id="A0A9Q1R9G0"/>
<reference evidence="3" key="1">
    <citation type="journal article" date="2023" name="Proc. Natl. Acad. Sci. U.S.A.">
        <title>Genomic and structural basis for evolution of tropane alkaloid biosynthesis.</title>
        <authorList>
            <person name="Wanga Y.-J."/>
            <person name="Taina T."/>
            <person name="Yua J.-Y."/>
            <person name="Lia J."/>
            <person name="Xua B."/>
            <person name="Chenc J."/>
            <person name="D'Auriad J.C."/>
            <person name="Huanga J.-P."/>
            <person name="Huanga S.-X."/>
        </authorList>
    </citation>
    <scope>NUCLEOTIDE SEQUENCE [LARGE SCALE GENOMIC DNA]</scope>
    <source>
        <strain evidence="3">cv. KIB-2019</strain>
    </source>
</reference>
<feature type="compositionally biased region" description="Pro residues" evidence="1">
    <location>
        <begin position="108"/>
        <end position="120"/>
    </location>
</feature>
<organism evidence="2 3">
    <name type="scientific">Anisodus acutangulus</name>
    <dbReference type="NCBI Taxonomy" id="402998"/>
    <lineage>
        <taxon>Eukaryota</taxon>
        <taxon>Viridiplantae</taxon>
        <taxon>Streptophyta</taxon>
        <taxon>Embryophyta</taxon>
        <taxon>Tracheophyta</taxon>
        <taxon>Spermatophyta</taxon>
        <taxon>Magnoliopsida</taxon>
        <taxon>eudicotyledons</taxon>
        <taxon>Gunneridae</taxon>
        <taxon>Pentapetalae</taxon>
        <taxon>asterids</taxon>
        <taxon>lamiids</taxon>
        <taxon>Solanales</taxon>
        <taxon>Solanaceae</taxon>
        <taxon>Solanoideae</taxon>
        <taxon>Hyoscyameae</taxon>
        <taxon>Anisodus</taxon>
    </lineage>
</organism>
<name>A0A9Q1R9G0_9SOLA</name>
<accession>A0A9Q1R9G0</accession>
<protein>
    <submittedName>
        <fullName evidence="2">Uncharacterized protein</fullName>
    </submittedName>
</protein>